<dbReference type="CDD" id="cd00303">
    <property type="entry name" value="retropepsin_like"/>
    <property type="match status" value="1"/>
</dbReference>
<evidence type="ECO:0000256" key="1">
    <source>
        <dbReference type="ARBA" id="ARBA00022679"/>
    </source>
</evidence>
<protein>
    <submittedName>
        <fullName evidence="8">RVT 1 multi-domain protein</fullName>
    </submittedName>
</protein>
<dbReference type="SUPFAM" id="SSF56672">
    <property type="entry name" value="DNA/RNA polymerases"/>
    <property type="match status" value="1"/>
</dbReference>
<dbReference type="InterPro" id="IPR002492">
    <property type="entry name" value="Transposase_Tc1-like"/>
</dbReference>
<keyword evidence="4" id="KW-0378">Hydrolase</keyword>
<dbReference type="InterPro" id="IPR036397">
    <property type="entry name" value="RNaseH_sf"/>
</dbReference>
<accession>A0A6S6W1N5</accession>
<evidence type="ECO:0000256" key="2">
    <source>
        <dbReference type="ARBA" id="ARBA00022695"/>
    </source>
</evidence>
<feature type="region of interest" description="Disordered" evidence="7">
    <location>
        <begin position="1066"/>
        <end position="1089"/>
    </location>
</feature>
<feature type="region of interest" description="Disordered" evidence="7">
    <location>
        <begin position="568"/>
        <end position="612"/>
    </location>
</feature>
<dbReference type="InterPro" id="IPR043128">
    <property type="entry name" value="Rev_trsase/Diguanyl_cyclase"/>
</dbReference>
<dbReference type="PANTHER" id="PTHR37984">
    <property type="entry name" value="PROTEIN CBG26694"/>
    <property type="match status" value="1"/>
</dbReference>
<dbReference type="InterPro" id="IPR050951">
    <property type="entry name" value="Retrovirus_Pol_polyprotein"/>
</dbReference>
<keyword evidence="3" id="KW-0540">Nuclease</keyword>
<dbReference type="InterPro" id="IPR041577">
    <property type="entry name" value="RT_RNaseH_2"/>
</dbReference>
<dbReference type="Pfam" id="PF13650">
    <property type="entry name" value="Asp_protease_2"/>
    <property type="match status" value="1"/>
</dbReference>
<reference evidence="8" key="1">
    <citation type="submission" date="2021-02" db="EMBL/GenBank/DDBJ databases">
        <authorList>
            <person name="Syme A R."/>
            <person name="Syme A R."/>
            <person name="Moolhuijzen P."/>
        </authorList>
    </citation>
    <scope>NUCLEOTIDE SEQUENCE</scope>
    <source>
        <strain evidence="8">W1-1</strain>
    </source>
</reference>
<dbReference type="InterPro" id="IPR000477">
    <property type="entry name" value="RT_dom"/>
</dbReference>
<dbReference type="Gene3D" id="2.40.70.10">
    <property type="entry name" value="Acid Proteases"/>
    <property type="match status" value="1"/>
</dbReference>
<dbReference type="PANTHER" id="PTHR37984:SF5">
    <property type="entry name" value="PROTEIN NYNRIN-LIKE"/>
    <property type="match status" value="1"/>
</dbReference>
<evidence type="ECO:0000256" key="7">
    <source>
        <dbReference type="SAM" id="MobiDB-lite"/>
    </source>
</evidence>
<dbReference type="GO" id="GO:0004519">
    <property type="term" value="F:endonuclease activity"/>
    <property type="evidence" value="ECO:0007669"/>
    <property type="project" value="UniProtKB-KW"/>
</dbReference>
<dbReference type="Pfam" id="PF17919">
    <property type="entry name" value="RT_RNaseH_2"/>
    <property type="match status" value="1"/>
</dbReference>
<dbReference type="InterPro" id="IPR043502">
    <property type="entry name" value="DNA/RNA_pol_sf"/>
</dbReference>
<feature type="compositionally biased region" description="Low complexity" evidence="7">
    <location>
        <begin position="569"/>
        <end position="579"/>
    </location>
</feature>
<evidence type="ECO:0000256" key="4">
    <source>
        <dbReference type="ARBA" id="ARBA00022759"/>
    </source>
</evidence>
<dbReference type="EMBL" id="HG992980">
    <property type="protein sequence ID" value="CAE7034314.1"/>
    <property type="molecule type" value="Genomic_DNA"/>
</dbReference>
<feature type="coiled-coil region" evidence="6">
    <location>
        <begin position="260"/>
        <end position="301"/>
    </location>
</feature>
<dbReference type="Gene3D" id="3.10.10.10">
    <property type="entry name" value="HIV Type 1 Reverse Transcriptase, subunit A, domain 1"/>
    <property type="match status" value="1"/>
</dbReference>
<evidence type="ECO:0000313" key="9">
    <source>
        <dbReference type="Proteomes" id="UP000472372"/>
    </source>
</evidence>
<feature type="compositionally biased region" description="Acidic residues" evidence="7">
    <location>
        <begin position="60"/>
        <end position="69"/>
    </location>
</feature>
<evidence type="ECO:0000256" key="3">
    <source>
        <dbReference type="ARBA" id="ARBA00022722"/>
    </source>
</evidence>
<gene>
    <name evidence="8" type="ORF">PTTW11_05405</name>
</gene>
<feature type="compositionally biased region" description="Low complexity" evidence="7">
    <location>
        <begin position="591"/>
        <end position="602"/>
    </location>
</feature>
<feature type="region of interest" description="Disordered" evidence="7">
    <location>
        <begin position="360"/>
        <end position="411"/>
    </location>
</feature>
<feature type="region of interest" description="Disordered" evidence="7">
    <location>
        <begin position="97"/>
        <end position="169"/>
    </location>
</feature>
<dbReference type="GO" id="GO:0016779">
    <property type="term" value="F:nucleotidyltransferase activity"/>
    <property type="evidence" value="ECO:0007669"/>
    <property type="project" value="UniProtKB-KW"/>
</dbReference>
<keyword evidence="2" id="KW-0548">Nucleotidyltransferase</keyword>
<dbReference type="Pfam" id="PF01498">
    <property type="entry name" value="HTH_Tnp_Tc3_2"/>
    <property type="match status" value="1"/>
</dbReference>
<keyword evidence="6" id="KW-0175">Coiled coil</keyword>
<evidence type="ECO:0000256" key="6">
    <source>
        <dbReference type="SAM" id="Coils"/>
    </source>
</evidence>
<proteinExistence type="predicted"/>
<feature type="compositionally biased region" description="Pro residues" evidence="7">
    <location>
        <begin position="695"/>
        <end position="709"/>
    </location>
</feature>
<keyword evidence="1" id="KW-0808">Transferase</keyword>
<dbReference type="InterPro" id="IPR021109">
    <property type="entry name" value="Peptidase_aspartic_dom_sf"/>
</dbReference>
<name>A0A6S6W1N5_9PLEO</name>
<dbReference type="GO" id="GO:0003677">
    <property type="term" value="F:DNA binding"/>
    <property type="evidence" value="ECO:0007669"/>
    <property type="project" value="InterPro"/>
</dbReference>
<organism evidence="8 9">
    <name type="scientific">Pyrenophora teres f. teres</name>
    <dbReference type="NCBI Taxonomy" id="97479"/>
    <lineage>
        <taxon>Eukaryota</taxon>
        <taxon>Fungi</taxon>
        <taxon>Dikarya</taxon>
        <taxon>Ascomycota</taxon>
        <taxon>Pezizomycotina</taxon>
        <taxon>Dothideomycetes</taxon>
        <taxon>Pleosporomycetidae</taxon>
        <taxon>Pleosporales</taxon>
        <taxon>Pleosporineae</taxon>
        <taxon>Pleosporaceae</taxon>
        <taxon>Pyrenophora</taxon>
    </lineage>
</organism>
<dbReference type="Pfam" id="PF00078">
    <property type="entry name" value="RVT_1"/>
    <property type="match status" value="1"/>
</dbReference>
<feature type="region of interest" description="Disordered" evidence="7">
    <location>
        <begin position="1"/>
        <end position="84"/>
    </location>
</feature>
<keyword evidence="5" id="KW-0511">Multifunctional enzyme</keyword>
<dbReference type="GO" id="GO:0015074">
    <property type="term" value="P:DNA integration"/>
    <property type="evidence" value="ECO:0007669"/>
    <property type="project" value="InterPro"/>
</dbReference>
<evidence type="ECO:0000256" key="5">
    <source>
        <dbReference type="ARBA" id="ARBA00023268"/>
    </source>
</evidence>
<dbReference type="Gene3D" id="3.30.420.10">
    <property type="entry name" value="Ribonuclease H-like superfamily/Ribonuclease H"/>
    <property type="match status" value="1"/>
</dbReference>
<feature type="compositionally biased region" description="Gly residues" evidence="7">
    <location>
        <begin position="580"/>
        <end position="590"/>
    </location>
</feature>
<dbReference type="Proteomes" id="UP000472372">
    <property type="component" value="Chromosome 4"/>
</dbReference>
<dbReference type="CDD" id="cd01647">
    <property type="entry name" value="RT_LTR"/>
    <property type="match status" value="1"/>
</dbReference>
<evidence type="ECO:0000313" key="8">
    <source>
        <dbReference type="EMBL" id="CAE7034314.1"/>
    </source>
</evidence>
<feature type="compositionally biased region" description="Basic and acidic residues" evidence="7">
    <location>
        <begin position="19"/>
        <end position="37"/>
    </location>
</feature>
<feature type="region of interest" description="Disordered" evidence="7">
    <location>
        <begin position="669"/>
        <end position="753"/>
    </location>
</feature>
<sequence length="1597" mass="180119">MNRSRKIEGDETQDPASHAPERRASSGLSREHGKNDLFEPNVRVPGRYPSFTDGFQPLDISDDSDDGAFDSELPTTITTRQDKKSVAFNDYKGTLKNRRDIYYPSMSEQRRPSRQPQDDNNIDIHSHAWVSTSPPPSPKRSASPEPSRDHAGAFPYKRAHFERQPSKSYVIPRENDATVFDLWETDAQGNSQQKEPLHLASTEEASADNALNNLYGQVRDMWKDLGNERKHSDYLSEQLLTQAKVNEDLRYKDQETQDSLEGYKGDLADAQSKQKALQDQLQAANSKVAHLTEQLRDMRGSAHQDFQDVQQALDKVKNMAASKAAYKDKYRQEYDAHMVTRENIKDLQVQLQRAQALALKPARRARAGLSPPDSSDSDDDIPPPASDNDDYDHRRHPRPKKPEPESFSGNGTTSADYLKWKMAIADWFAYYPYEFASEAMKLSYIRQKTKDQAFGCLQHGYLEPGAEFVHSDEVWSILDSVYKSLNTSIEAQSWHESSKSTMKPAESMGEYIARFNVGTSALRWNDTLKIQFMRHRLPVWWRDMTAMKVLESDITYLGFCQTLRLLEQSNPPRTTTTGNRSGGGGGGGGNKSTPSNTNRNNGSGSGSGPRGRSDIQVKVLRHLNRCFNCLKRNHSYKAVGGYCSGKPVAPFDSYPEVQDALEKAIANNGVPVGEPARPKIKGAAAGGPPRHEKPPPAQPPAFPTIPPAPSVEDSEEEEEEMHPNCFIDDPPVPALSPTLEVSSDDDNSDPDPTLKAIADRVKALERQSQMGPRITVSAIAAAAIRGDMYQPLVGQQLVFKGIISSNYSSPQHVEIMGDTGCASLFIDSSHARAHKYDLISLSQPATLELADGSLVAGVTHMARVTVKFGAHVEDVLAYVTKLSGVQMILGTPWFQTHEPRVNWKDMSLSFDSEHCLINCIHDHRPCYTQSSRHHKRPLLQTPDPCRKVVRHPKAPLPIDVAFISSRVAAAAVCRDQDICITSYDEICRIAALSDKDWEDKKHLQAAGAKVLPEDYEKFRDKMERPHMSKQDILERLPKVLHPLYQGFDPKEADELPELRGDLDHEIELKPDDTGQPPKPSSQRLRPMSRDEARAVKLYVDDMMKKGHVERSTSAWAAPLLVVRKPGGGIRICVDYRGLNAHTVKNRNAPPLIRDMLAKLSKSRYFSKVDVIAAFNKIRIKEEHKHLSAFITPYGLYQYTVMPFGMCNSPGAFQAYINDVLHEYLDEFCMAYLDDVIIFSETLDQHEKHLVQVVSRLADAGLPMDILKSEFLKTEVKFLGLIITADGIKMDPEKVSAIQDWKLPQSLKDVQAFLGFANFYRRFIRGFSDIAKPLTHLTRGDPKLFKMTQEAERSFHALKIAFCSDVVLAHFDPNLKSIVETDASDYVYAAVLSQVQPDGAITGISSRTIDAIYGRACQRGFEPNAPMIKLLPEYLEDAPRVGRSQKQEEIHEATLNKVRRDRYGKEKSCADIASDLSVHRYNVSSATVWRMLKAAGYNKTKPTRKPGLTQKMRQERLEWCLAHKDWTLEDWKNVIWSDETSVVLNHRRGGYRVWRRPEEVFTKTVIRERWKGYSEFMFWGCLSYDRKGPCHVWRPETA</sequence>
<dbReference type="FunFam" id="3.30.70.270:FF:000020">
    <property type="entry name" value="Transposon Tf2-6 polyprotein-like Protein"/>
    <property type="match status" value="1"/>
</dbReference>
<dbReference type="GO" id="GO:0006313">
    <property type="term" value="P:DNA transposition"/>
    <property type="evidence" value="ECO:0007669"/>
    <property type="project" value="InterPro"/>
</dbReference>
<dbReference type="PROSITE" id="PS50878">
    <property type="entry name" value="RT_POL"/>
    <property type="match status" value="1"/>
</dbReference>
<dbReference type="Gene3D" id="3.30.70.270">
    <property type="match status" value="2"/>
</dbReference>
<keyword evidence="4" id="KW-0255">Endonuclease</keyword>